<dbReference type="Proteomes" id="UP000654075">
    <property type="component" value="Unassembled WGS sequence"/>
</dbReference>
<gene>
    <name evidence="2" type="ORF">PGLA1383_LOCUS29677</name>
</gene>
<keyword evidence="1" id="KW-1133">Transmembrane helix</keyword>
<name>A0A813FMP0_POLGL</name>
<keyword evidence="1" id="KW-0812">Transmembrane</keyword>
<protein>
    <submittedName>
        <fullName evidence="2">Uncharacterized protein</fullName>
    </submittedName>
</protein>
<evidence type="ECO:0000256" key="1">
    <source>
        <dbReference type="SAM" id="Phobius"/>
    </source>
</evidence>
<organism evidence="2 3">
    <name type="scientific">Polarella glacialis</name>
    <name type="common">Dinoflagellate</name>
    <dbReference type="NCBI Taxonomy" id="89957"/>
    <lineage>
        <taxon>Eukaryota</taxon>
        <taxon>Sar</taxon>
        <taxon>Alveolata</taxon>
        <taxon>Dinophyceae</taxon>
        <taxon>Suessiales</taxon>
        <taxon>Suessiaceae</taxon>
        <taxon>Polarella</taxon>
    </lineage>
</organism>
<keyword evidence="3" id="KW-1185">Reference proteome</keyword>
<evidence type="ECO:0000313" key="2">
    <source>
        <dbReference type="EMBL" id="CAE8611877.1"/>
    </source>
</evidence>
<reference evidence="2" key="1">
    <citation type="submission" date="2021-02" db="EMBL/GenBank/DDBJ databases">
        <authorList>
            <person name="Dougan E. K."/>
            <person name="Rhodes N."/>
            <person name="Thang M."/>
            <person name="Chan C."/>
        </authorList>
    </citation>
    <scope>NUCLEOTIDE SEQUENCE</scope>
</reference>
<dbReference type="AlphaFoldDB" id="A0A813FMP0"/>
<evidence type="ECO:0000313" key="3">
    <source>
        <dbReference type="Proteomes" id="UP000654075"/>
    </source>
</evidence>
<accession>A0A813FMP0</accession>
<sequence length="101" mass="10734">MLDGLAVSLPFSVVAPAHAVTGTAVVVAVVVVVVVVVVFSWGCLSGKVRVCVWGPQTTFQATDDVVVDRATTDAASTWLFLVCFVYSIINKVGLHKQSFCY</sequence>
<feature type="transmembrane region" description="Helical" evidence="1">
    <location>
        <begin position="20"/>
        <end position="44"/>
    </location>
</feature>
<keyword evidence="1" id="KW-0472">Membrane</keyword>
<dbReference type="EMBL" id="CAJNNV010025054">
    <property type="protein sequence ID" value="CAE8611877.1"/>
    <property type="molecule type" value="Genomic_DNA"/>
</dbReference>
<comment type="caution">
    <text evidence="2">The sequence shown here is derived from an EMBL/GenBank/DDBJ whole genome shotgun (WGS) entry which is preliminary data.</text>
</comment>
<proteinExistence type="predicted"/>